<keyword evidence="5 8" id="KW-0472">Membrane</keyword>
<feature type="transmembrane region" description="Helical" evidence="8">
    <location>
        <begin position="469"/>
        <end position="491"/>
    </location>
</feature>
<dbReference type="GO" id="GO:0016020">
    <property type="term" value="C:membrane"/>
    <property type="evidence" value="ECO:0007669"/>
    <property type="project" value="UniProtKB-SubCell"/>
</dbReference>
<feature type="transmembrane region" description="Helical" evidence="8">
    <location>
        <begin position="86"/>
        <end position="111"/>
    </location>
</feature>
<feature type="transmembrane region" description="Helical" evidence="8">
    <location>
        <begin position="378"/>
        <end position="398"/>
    </location>
</feature>
<feature type="transmembrane region" description="Helical" evidence="8">
    <location>
        <begin position="315"/>
        <end position="339"/>
    </location>
</feature>
<dbReference type="PANTHER" id="PTHR43791:SF63">
    <property type="entry name" value="HIGH AFFINITY CYSTEINE TRANSPORTER"/>
    <property type="match status" value="1"/>
</dbReference>
<feature type="transmembrane region" description="Helical" evidence="8">
    <location>
        <begin position="153"/>
        <end position="170"/>
    </location>
</feature>
<dbReference type="InterPro" id="IPR036259">
    <property type="entry name" value="MFS_trans_sf"/>
</dbReference>
<feature type="region of interest" description="Disordered" evidence="7">
    <location>
        <begin position="1"/>
        <end position="26"/>
    </location>
</feature>
<evidence type="ECO:0000256" key="4">
    <source>
        <dbReference type="ARBA" id="ARBA00022989"/>
    </source>
</evidence>
<dbReference type="Gene3D" id="1.20.1250.20">
    <property type="entry name" value="MFS general substrate transporter like domains"/>
    <property type="match status" value="2"/>
</dbReference>
<feature type="transmembrane region" description="Helical" evidence="8">
    <location>
        <begin position="123"/>
        <end position="141"/>
    </location>
</feature>
<feature type="transmembrane region" description="Helical" evidence="8">
    <location>
        <begin position="215"/>
        <end position="236"/>
    </location>
</feature>
<sequence>MGNKELSHDIVVPSNTPPREDVDMKKSQEMTDISQIERVISPGDVIKDHMNYDRIDKELAKYAQAGRIDITEAENKRLRRMIDKRVLPVMIFTYFLQALDKGTLSFASIMGIKKDAHLVGQQYSWLTTCIYIAVLIVEYPTNWLIQRVPIAKYLGANIILWSITLALHAACRSFPALVAVRTLLGIFEAVCQPSFLVMSSMWYKRDEQAQIVTYWYMMNGGQQIVGGLLAYCFSLIHHGPLKSWQAIFLTYGCFSVLWGLFVLWWLPDSPMRAKCFSEEDKALMVERVRSNQTGLQNKTFRSEQLKEALLDPQSWCYCLIAICTTLPTSGLGAFANIIISGFDFTVLQTQLLAMVLGAVIVLILLSSTWLVRKTGQNLIVMGVFVIPSFVGTIVLMTVENHNKASQVGLLISYYIVLSFWAAQTLAMSMISRNIAGQTKKTAVVAMNFVAWATGNAIGPQVFLDWNAPRYLIAFAVHMGCYCLLVLVIVFLRWELKRRNEAKDRLAEAGVREANDESLVHAFDDLTDRENPNFSRTVKRETHDAPPNPLILTLSTCPERTHTPPPSRCIYPPSTCESTDFTTCHTSSAHPASQHHSTPSPLNHSPLHDPAGNMTNSLESSRPILANPSNYRASTRLSTYSATPTLTPSIAPSHLSNASSTAGDPRAHDIKSWNAGFERLEDKRLQQQRYVVTPEKNEDMGKLALGAKLERALGRRMTGQDAVFVQKHRKAESSDLMDEKKVST</sequence>
<organism evidence="10 11">
    <name type="scientific">Lophium mytilinum</name>
    <dbReference type="NCBI Taxonomy" id="390894"/>
    <lineage>
        <taxon>Eukaryota</taxon>
        <taxon>Fungi</taxon>
        <taxon>Dikarya</taxon>
        <taxon>Ascomycota</taxon>
        <taxon>Pezizomycotina</taxon>
        <taxon>Dothideomycetes</taxon>
        <taxon>Pleosporomycetidae</taxon>
        <taxon>Mytilinidiales</taxon>
        <taxon>Mytilinidiaceae</taxon>
        <taxon>Lophium</taxon>
    </lineage>
</organism>
<comment type="similarity">
    <text evidence="6">Belongs to the major facilitator superfamily. Allantoate permease family.</text>
</comment>
<proteinExistence type="inferred from homology"/>
<comment type="subcellular location">
    <subcellularLocation>
        <location evidence="1">Membrane</location>
        <topology evidence="1">Multi-pass membrane protein</topology>
    </subcellularLocation>
</comment>
<evidence type="ECO:0000259" key="9">
    <source>
        <dbReference type="PROSITE" id="PS50850"/>
    </source>
</evidence>
<evidence type="ECO:0000256" key="3">
    <source>
        <dbReference type="ARBA" id="ARBA00022692"/>
    </source>
</evidence>
<evidence type="ECO:0000256" key="1">
    <source>
        <dbReference type="ARBA" id="ARBA00004141"/>
    </source>
</evidence>
<feature type="transmembrane region" description="Helical" evidence="8">
    <location>
        <begin position="182"/>
        <end position="203"/>
    </location>
</feature>
<evidence type="ECO:0000256" key="6">
    <source>
        <dbReference type="ARBA" id="ARBA00037968"/>
    </source>
</evidence>
<dbReference type="AlphaFoldDB" id="A0A6A6RBH7"/>
<keyword evidence="2" id="KW-0813">Transport</keyword>
<dbReference type="GO" id="GO:0033229">
    <property type="term" value="F:cysteine transmembrane transporter activity"/>
    <property type="evidence" value="ECO:0007669"/>
    <property type="project" value="TreeGrafter"/>
</dbReference>
<feature type="region of interest" description="Disordered" evidence="7">
    <location>
        <begin position="642"/>
        <end position="668"/>
    </location>
</feature>
<evidence type="ECO:0000256" key="2">
    <source>
        <dbReference type="ARBA" id="ARBA00022448"/>
    </source>
</evidence>
<reference evidence="10" key="1">
    <citation type="journal article" date="2020" name="Stud. Mycol.">
        <title>101 Dothideomycetes genomes: a test case for predicting lifestyles and emergence of pathogens.</title>
        <authorList>
            <person name="Haridas S."/>
            <person name="Albert R."/>
            <person name="Binder M."/>
            <person name="Bloem J."/>
            <person name="Labutti K."/>
            <person name="Salamov A."/>
            <person name="Andreopoulos B."/>
            <person name="Baker S."/>
            <person name="Barry K."/>
            <person name="Bills G."/>
            <person name="Bluhm B."/>
            <person name="Cannon C."/>
            <person name="Castanera R."/>
            <person name="Culley D."/>
            <person name="Daum C."/>
            <person name="Ezra D."/>
            <person name="Gonzalez J."/>
            <person name="Henrissat B."/>
            <person name="Kuo A."/>
            <person name="Liang C."/>
            <person name="Lipzen A."/>
            <person name="Lutzoni F."/>
            <person name="Magnuson J."/>
            <person name="Mondo S."/>
            <person name="Nolan M."/>
            <person name="Ohm R."/>
            <person name="Pangilinan J."/>
            <person name="Park H.-J."/>
            <person name="Ramirez L."/>
            <person name="Alfaro M."/>
            <person name="Sun H."/>
            <person name="Tritt A."/>
            <person name="Yoshinaga Y."/>
            <person name="Zwiers L.-H."/>
            <person name="Turgeon B."/>
            <person name="Goodwin S."/>
            <person name="Spatafora J."/>
            <person name="Crous P."/>
            <person name="Grigoriev I."/>
        </authorList>
    </citation>
    <scope>NUCLEOTIDE SEQUENCE</scope>
    <source>
        <strain evidence="10">CBS 269.34</strain>
    </source>
</reference>
<feature type="transmembrane region" description="Helical" evidence="8">
    <location>
        <begin position="248"/>
        <end position="266"/>
    </location>
</feature>
<dbReference type="FunFam" id="1.20.1250.20:FF:000064">
    <property type="entry name" value="MFS allantoate transporter"/>
    <property type="match status" value="1"/>
</dbReference>
<feature type="region of interest" description="Disordered" evidence="7">
    <location>
        <begin position="584"/>
        <end position="629"/>
    </location>
</feature>
<dbReference type="Proteomes" id="UP000799750">
    <property type="component" value="Unassembled WGS sequence"/>
</dbReference>
<name>A0A6A6RBH7_9PEZI</name>
<dbReference type="InterPro" id="IPR011701">
    <property type="entry name" value="MFS"/>
</dbReference>
<dbReference type="Pfam" id="PF07690">
    <property type="entry name" value="MFS_1"/>
    <property type="match status" value="1"/>
</dbReference>
<keyword evidence="3 8" id="KW-0812">Transmembrane</keyword>
<keyword evidence="4 8" id="KW-1133">Transmembrane helix</keyword>
<gene>
    <name evidence="10" type="ORF">BU16DRAFT_556285</name>
</gene>
<dbReference type="EMBL" id="MU004182">
    <property type="protein sequence ID" value="KAF2501814.1"/>
    <property type="molecule type" value="Genomic_DNA"/>
</dbReference>
<protein>
    <submittedName>
        <fullName evidence="10">MFS general substrate transporter</fullName>
    </submittedName>
</protein>
<evidence type="ECO:0000256" key="7">
    <source>
        <dbReference type="SAM" id="MobiDB-lite"/>
    </source>
</evidence>
<dbReference type="OrthoDB" id="6730379at2759"/>
<dbReference type="PANTHER" id="PTHR43791">
    <property type="entry name" value="PERMEASE-RELATED"/>
    <property type="match status" value="1"/>
</dbReference>
<accession>A0A6A6RBH7</accession>
<feature type="transmembrane region" description="Helical" evidence="8">
    <location>
        <begin position="351"/>
        <end position="371"/>
    </location>
</feature>
<dbReference type="InterPro" id="IPR020846">
    <property type="entry name" value="MFS_dom"/>
</dbReference>
<evidence type="ECO:0000256" key="8">
    <source>
        <dbReference type="SAM" id="Phobius"/>
    </source>
</evidence>
<keyword evidence="11" id="KW-1185">Reference proteome</keyword>
<dbReference type="PROSITE" id="PS50850">
    <property type="entry name" value="MFS"/>
    <property type="match status" value="1"/>
</dbReference>
<feature type="compositionally biased region" description="Polar residues" evidence="7">
    <location>
        <begin position="584"/>
        <end position="602"/>
    </location>
</feature>
<feature type="domain" description="Major facilitator superfamily (MFS) profile" evidence="9">
    <location>
        <begin position="86"/>
        <end position="496"/>
    </location>
</feature>
<feature type="compositionally biased region" description="Polar residues" evidence="7">
    <location>
        <begin position="642"/>
        <end position="661"/>
    </location>
</feature>
<evidence type="ECO:0000313" key="11">
    <source>
        <dbReference type="Proteomes" id="UP000799750"/>
    </source>
</evidence>
<evidence type="ECO:0000313" key="10">
    <source>
        <dbReference type="EMBL" id="KAF2501814.1"/>
    </source>
</evidence>
<dbReference type="SUPFAM" id="SSF103473">
    <property type="entry name" value="MFS general substrate transporter"/>
    <property type="match status" value="1"/>
</dbReference>
<feature type="transmembrane region" description="Helical" evidence="8">
    <location>
        <begin position="442"/>
        <end position="463"/>
    </location>
</feature>
<evidence type="ECO:0000256" key="5">
    <source>
        <dbReference type="ARBA" id="ARBA00023136"/>
    </source>
</evidence>
<feature type="transmembrane region" description="Helical" evidence="8">
    <location>
        <begin position="410"/>
        <end position="430"/>
    </location>
</feature>